<dbReference type="InterPro" id="IPR051702">
    <property type="entry name" value="SH3_domain_YSC84-like"/>
</dbReference>
<feature type="region of interest" description="Disordered" evidence="4">
    <location>
        <begin position="234"/>
        <end position="475"/>
    </location>
</feature>
<dbReference type="InterPro" id="IPR036028">
    <property type="entry name" value="SH3-like_dom_sf"/>
</dbReference>
<comment type="similarity">
    <text evidence="1">Belongs to the SH3YL1 family.</text>
</comment>
<dbReference type="Pfam" id="PF04366">
    <property type="entry name" value="Ysc84"/>
    <property type="match status" value="1"/>
</dbReference>
<dbReference type="OrthoDB" id="443981at2759"/>
<gene>
    <name evidence="6" type="ORF">OH76DRAFT_1398220</name>
</gene>
<dbReference type="GO" id="GO:0051666">
    <property type="term" value="P:actin cortical patch localization"/>
    <property type="evidence" value="ECO:0007669"/>
    <property type="project" value="TreeGrafter"/>
</dbReference>
<dbReference type="PANTHER" id="PTHR15629:SF2">
    <property type="entry name" value="SH3 DOMAIN-CONTAINING YSC84-LIKE PROTEIN 1"/>
    <property type="match status" value="1"/>
</dbReference>
<dbReference type="InterPro" id="IPR033643">
    <property type="entry name" value="SYLF_SH3YL1-like"/>
</dbReference>
<dbReference type="CDD" id="cd11525">
    <property type="entry name" value="SYLF_SH3YL1_like"/>
    <property type="match status" value="1"/>
</dbReference>
<dbReference type="GO" id="GO:0030479">
    <property type="term" value="C:actin cortical patch"/>
    <property type="evidence" value="ECO:0007669"/>
    <property type="project" value="TreeGrafter"/>
</dbReference>
<sequence>MKFNTPLPQPLPKECQKAAQIFKSFVDSANNGLDGVIPRTVLENAKGFAIFTIFKAGFLFSARAGSGVVIAKLDDGTWSAPSAIGTAGLGVGGQAGAEMTDFLVVLNSRSAVKSFMSAGSLTLGGNLSVAIGPLGRNGEASGSLNTSGKVAAMYSYSKTRGLFGGVSIEGSVIVERQDANAQAYHADVSAKQLLSGAIPPPEWASPLIKTLEACTGLPGGRRWVEELHSNRPRDPYMFGSMESPGNEGSPSGSRYFPESPSTSNSKLSKKNKSKASSISFPPVNWGRRKSSGSYFSEFHEPERAPRPADAGASTPSPNLSPEDRPSPRLGRALNPATGFFETKFQSDYVSEDQLRQHPPLGRRDTPPVAKPPTSQEERWEPGSPFNDLPPFNQARSNMSDATSHRRAFSAYAPSSSSGSRNPFDAQTRDANGFGEDEDLLGLGDVAGGRGAGSSTLGRNSSLSSGKPKLAPKAELTRPLLPHEGVARAIALFDFKAVQPGDLSFQKGQVITVTEKSEDTNTWWRGRVDGAEGIFPANFVEVV</sequence>
<dbReference type="PROSITE" id="PS50002">
    <property type="entry name" value="SH3"/>
    <property type="match status" value="1"/>
</dbReference>
<dbReference type="AlphaFoldDB" id="A0A371DQJ3"/>
<dbReference type="PRINTS" id="PR00452">
    <property type="entry name" value="SH3DOMAIN"/>
</dbReference>
<feature type="domain" description="SH3" evidence="5">
    <location>
        <begin position="483"/>
        <end position="542"/>
    </location>
</feature>
<dbReference type="GO" id="GO:0051017">
    <property type="term" value="P:actin filament bundle assembly"/>
    <property type="evidence" value="ECO:0007669"/>
    <property type="project" value="TreeGrafter"/>
</dbReference>
<evidence type="ECO:0000313" key="6">
    <source>
        <dbReference type="EMBL" id="RDX54805.1"/>
    </source>
</evidence>
<dbReference type="STRING" id="139420.A0A371DQJ3"/>
<evidence type="ECO:0000313" key="7">
    <source>
        <dbReference type="Proteomes" id="UP000256964"/>
    </source>
</evidence>
<feature type="compositionally biased region" description="Basic and acidic residues" evidence="4">
    <location>
        <begin position="297"/>
        <end position="306"/>
    </location>
</feature>
<evidence type="ECO:0000256" key="2">
    <source>
        <dbReference type="ARBA" id="ARBA00022443"/>
    </source>
</evidence>
<feature type="compositionally biased region" description="Low complexity" evidence="4">
    <location>
        <begin position="408"/>
        <end position="420"/>
    </location>
</feature>
<dbReference type="InterPro" id="IPR001452">
    <property type="entry name" value="SH3_domain"/>
</dbReference>
<dbReference type="SMART" id="SM00326">
    <property type="entry name" value="SH3"/>
    <property type="match status" value="1"/>
</dbReference>
<keyword evidence="7" id="KW-1185">Reference proteome</keyword>
<dbReference type="Pfam" id="PF00018">
    <property type="entry name" value="SH3_1"/>
    <property type="match status" value="1"/>
</dbReference>
<keyword evidence="2 3" id="KW-0728">SH3 domain</keyword>
<feature type="compositionally biased region" description="Low complexity" evidence="4">
    <location>
        <begin position="452"/>
        <end position="465"/>
    </location>
</feature>
<name>A0A371DQJ3_9APHY</name>
<dbReference type="Proteomes" id="UP000256964">
    <property type="component" value="Unassembled WGS sequence"/>
</dbReference>
<reference evidence="6 7" key="1">
    <citation type="journal article" date="2018" name="Biotechnol. Biofuels">
        <title>Integrative visual omics of the white-rot fungus Polyporus brumalis exposes the biotechnological potential of its oxidative enzymes for delignifying raw plant biomass.</title>
        <authorList>
            <person name="Miyauchi S."/>
            <person name="Rancon A."/>
            <person name="Drula E."/>
            <person name="Hage H."/>
            <person name="Chaduli D."/>
            <person name="Favel A."/>
            <person name="Grisel S."/>
            <person name="Henrissat B."/>
            <person name="Herpoel-Gimbert I."/>
            <person name="Ruiz-Duenas F.J."/>
            <person name="Chevret D."/>
            <person name="Hainaut M."/>
            <person name="Lin J."/>
            <person name="Wang M."/>
            <person name="Pangilinan J."/>
            <person name="Lipzen A."/>
            <person name="Lesage-Meessen L."/>
            <person name="Navarro D."/>
            <person name="Riley R."/>
            <person name="Grigoriev I.V."/>
            <person name="Zhou S."/>
            <person name="Raouche S."/>
            <person name="Rosso M.N."/>
        </authorList>
    </citation>
    <scope>NUCLEOTIDE SEQUENCE [LARGE SCALE GENOMIC DNA]</scope>
    <source>
        <strain evidence="6 7">BRFM 1820</strain>
    </source>
</reference>
<organism evidence="6 7">
    <name type="scientific">Lentinus brumalis</name>
    <dbReference type="NCBI Taxonomy" id="2498619"/>
    <lineage>
        <taxon>Eukaryota</taxon>
        <taxon>Fungi</taxon>
        <taxon>Dikarya</taxon>
        <taxon>Basidiomycota</taxon>
        <taxon>Agaricomycotina</taxon>
        <taxon>Agaricomycetes</taxon>
        <taxon>Polyporales</taxon>
        <taxon>Polyporaceae</taxon>
        <taxon>Lentinus</taxon>
    </lineage>
</organism>
<evidence type="ECO:0000256" key="4">
    <source>
        <dbReference type="SAM" id="MobiDB-lite"/>
    </source>
</evidence>
<protein>
    <submittedName>
        <fullName evidence="6">DUF500-domain-containing protein</fullName>
    </submittedName>
</protein>
<dbReference type="GO" id="GO:0051015">
    <property type="term" value="F:actin filament binding"/>
    <property type="evidence" value="ECO:0007669"/>
    <property type="project" value="TreeGrafter"/>
</dbReference>
<feature type="compositionally biased region" description="Low complexity" evidence="4">
    <location>
        <begin position="239"/>
        <end position="266"/>
    </location>
</feature>
<dbReference type="FunFam" id="2.30.30.40:FF:000100">
    <property type="entry name" value="SH3 domain-containing YSC84-like protein 1"/>
    <property type="match status" value="1"/>
</dbReference>
<proteinExistence type="inferred from homology"/>
<dbReference type="PANTHER" id="PTHR15629">
    <property type="entry name" value="SH3YL1 PROTEIN"/>
    <property type="match status" value="1"/>
</dbReference>
<dbReference type="SUPFAM" id="SSF50044">
    <property type="entry name" value="SH3-domain"/>
    <property type="match status" value="1"/>
</dbReference>
<dbReference type="InterPro" id="IPR007461">
    <property type="entry name" value="Ysc84_actin-binding"/>
</dbReference>
<dbReference type="GO" id="GO:0035091">
    <property type="term" value="F:phosphatidylinositol binding"/>
    <property type="evidence" value="ECO:0007669"/>
    <property type="project" value="TreeGrafter"/>
</dbReference>
<dbReference type="EMBL" id="KZ857384">
    <property type="protein sequence ID" value="RDX54805.1"/>
    <property type="molecule type" value="Genomic_DNA"/>
</dbReference>
<evidence type="ECO:0000259" key="5">
    <source>
        <dbReference type="PROSITE" id="PS50002"/>
    </source>
</evidence>
<evidence type="ECO:0000256" key="1">
    <source>
        <dbReference type="ARBA" id="ARBA00007761"/>
    </source>
</evidence>
<dbReference type="Gene3D" id="2.30.30.40">
    <property type="entry name" value="SH3 Domains"/>
    <property type="match status" value="1"/>
</dbReference>
<evidence type="ECO:0000256" key="3">
    <source>
        <dbReference type="PROSITE-ProRule" id="PRU00192"/>
    </source>
</evidence>
<accession>A0A371DQJ3</accession>